<proteinExistence type="inferred from homology"/>
<keyword evidence="10" id="KW-0732">Signal</keyword>
<dbReference type="PANTHER" id="PTHR30616:SF2">
    <property type="entry name" value="PURINE NUCLEOSIDE PHOSPHORYLASE LACC1"/>
    <property type="match status" value="1"/>
</dbReference>
<dbReference type="InterPro" id="IPR011324">
    <property type="entry name" value="Cytotoxic_necrot_fac-like_cat"/>
</dbReference>
<organism evidence="11 12">
    <name type="scientific">Desulfatitalea alkaliphila</name>
    <dbReference type="NCBI Taxonomy" id="2929485"/>
    <lineage>
        <taxon>Bacteria</taxon>
        <taxon>Pseudomonadati</taxon>
        <taxon>Thermodesulfobacteriota</taxon>
        <taxon>Desulfobacteria</taxon>
        <taxon>Desulfobacterales</taxon>
        <taxon>Desulfosarcinaceae</taxon>
        <taxon>Desulfatitalea</taxon>
    </lineage>
</organism>
<dbReference type="CDD" id="cd16833">
    <property type="entry name" value="YfiH"/>
    <property type="match status" value="1"/>
</dbReference>
<feature type="signal peptide" evidence="10">
    <location>
        <begin position="1"/>
        <end position="18"/>
    </location>
</feature>
<name>A0AA41R856_9BACT</name>
<comment type="catalytic activity">
    <reaction evidence="9">
        <text>S-methyl-5'-thioadenosine + phosphate = 5-(methylsulfanyl)-alpha-D-ribose 1-phosphate + adenine</text>
        <dbReference type="Rhea" id="RHEA:11852"/>
        <dbReference type="ChEBI" id="CHEBI:16708"/>
        <dbReference type="ChEBI" id="CHEBI:17509"/>
        <dbReference type="ChEBI" id="CHEBI:43474"/>
        <dbReference type="ChEBI" id="CHEBI:58533"/>
        <dbReference type="EC" id="2.4.2.28"/>
    </reaction>
    <physiologicalReaction direction="left-to-right" evidence="9">
        <dbReference type="Rhea" id="RHEA:11853"/>
    </physiologicalReaction>
</comment>
<keyword evidence="6" id="KW-0862">Zinc</keyword>
<evidence type="ECO:0000256" key="2">
    <source>
        <dbReference type="ARBA" id="ARBA00007353"/>
    </source>
</evidence>
<feature type="chain" id="PRO_5041378389" evidence="10">
    <location>
        <begin position="19"/>
        <end position="260"/>
    </location>
</feature>
<evidence type="ECO:0000256" key="8">
    <source>
        <dbReference type="ARBA" id="ARBA00048968"/>
    </source>
</evidence>
<keyword evidence="12" id="KW-1185">Reference proteome</keyword>
<evidence type="ECO:0000256" key="4">
    <source>
        <dbReference type="ARBA" id="ARBA00022723"/>
    </source>
</evidence>
<evidence type="ECO:0000256" key="6">
    <source>
        <dbReference type="ARBA" id="ARBA00022833"/>
    </source>
</evidence>
<comment type="similarity">
    <text evidence="2">Belongs to the purine nucleoside phosphorylase YfiH/LACC1 family.</text>
</comment>
<comment type="catalytic activity">
    <reaction evidence="8">
        <text>adenosine + phosphate = alpha-D-ribose 1-phosphate + adenine</text>
        <dbReference type="Rhea" id="RHEA:27642"/>
        <dbReference type="ChEBI" id="CHEBI:16335"/>
        <dbReference type="ChEBI" id="CHEBI:16708"/>
        <dbReference type="ChEBI" id="CHEBI:43474"/>
        <dbReference type="ChEBI" id="CHEBI:57720"/>
        <dbReference type="EC" id="2.4.2.1"/>
    </reaction>
    <physiologicalReaction direction="left-to-right" evidence="8">
        <dbReference type="Rhea" id="RHEA:27643"/>
    </physiologicalReaction>
</comment>
<evidence type="ECO:0000256" key="10">
    <source>
        <dbReference type="SAM" id="SignalP"/>
    </source>
</evidence>
<comment type="caution">
    <text evidence="11">The sequence shown here is derived from an EMBL/GenBank/DDBJ whole genome shotgun (WGS) entry which is preliminary data.</text>
</comment>
<sequence length="260" mass="28084">MRWVAHRGVRFLQFPALAAVPGVWHGICTRWAHDGDGRRLPLNIGMNNGDPWGVITANRRRMLAAAGGHTAVFARQVHGTEVAVWDPAAHAAPPAPEHWTALGGDALITAVTGAALLIQTADCQSVLLADPARRVVANVHSGWRGSIRNIVGRTVQTMVQRFGCDPEHLIAGVGPSLGPCCAEFIHYRREIPAAYWPYRLPGDHFDFWRITVDQLADAGVPSEQVSVSGLCTRCNPGLFFSHRGEGAATGRFAAVIRLAD</sequence>
<dbReference type="GO" id="GO:0016787">
    <property type="term" value="F:hydrolase activity"/>
    <property type="evidence" value="ECO:0007669"/>
    <property type="project" value="UniProtKB-KW"/>
</dbReference>
<dbReference type="InterPro" id="IPR003730">
    <property type="entry name" value="Cu_polyphenol_OxRdtase"/>
</dbReference>
<keyword evidence="5" id="KW-0378">Hydrolase</keyword>
<evidence type="ECO:0000256" key="3">
    <source>
        <dbReference type="ARBA" id="ARBA00022679"/>
    </source>
</evidence>
<evidence type="ECO:0000256" key="9">
    <source>
        <dbReference type="ARBA" id="ARBA00049893"/>
    </source>
</evidence>
<accession>A0AA41R856</accession>
<dbReference type="Gene3D" id="3.60.140.10">
    <property type="entry name" value="CNF1/YfiH-like putative cysteine hydrolases"/>
    <property type="match status" value="1"/>
</dbReference>
<dbReference type="SUPFAM" id="SSF64438">
    <property type="entry name" value="CNF1/YfiH-like putative cysteine hydrolases"/>
    <property type="match status" value="1"/>
</dbReference>
<dbReference type="GO" id="GO:0005507">
    <property type="term" value="F:copper ion binding"/>
    <property type="evidence" value="ECO:0007669"/>
    <property type="project" value="TreeGrafter"/>
</dbReference>
<comment type="catalytic activity">
    <reaction evidence="7">
        <text>adenosine + H2O + H(+) = inosine + NH4(+)</text>
        <dbReference type="Rhea" id="RHEA:24408"/>
        <dbReference type="ChEBI" id="CHEBI:15377"/>
        <dbReference type="ChEBI" id="CHEBI:15378"/>
        <dbReference type="ChEBI" id="CHEBI:16335"/>
        <dbReference type="ChEBI" id="CHEBI:17596"/>
        <dbReference type="ChEBI" id="CHEBI:28938"/>
        <dbReference type="EC" id="3.5.4.4"/>
    </reaction>
    <physiologicalReaction direction="left-to-right" evidence="7">
        <dbReference type="Rhea" id="RHEA:24409"/>
    </physiologicalReaction>
</comment>
<dbReference type="AlphaFoldDB" id="A0AA41R856"/>
<protein>
    <submittedName>
        <fullName evidence="11">Polyphenol oxidase family protein</fullName>
    </submittedName>
</protein>
<keyword evidence="3" id="KW-0808">Transferase</keyword>
<keyword evidence="4" id="KW-0479">Metal-binding</keyword>
<dbReference type="PANTHER" id="PTHR30616">
    <property type="entry name" value="UNCHARACTERIZED PROTEIN YFIH"/>
    <property type="match status" value="1"/>
</dbReference>
<evidence type="ECO:0000313" key="12">
    <source>
        <dbReference type="Proteomes" id="UP001165427"/>
    </source>
</evidence>
<gene>
    <name evidence="11" type="ORF">MRX98_09090</name>
</gene>
<comment type="catalytic activity">
    <reaction evidence="1">
        <text>inosine + phosphate = alpha-D-ribose 1-phosphate + hypoxanthine</text>
        <dbReference type="Rhea" id="RHEA:27646"/>
        <dbReference type="ChEBI" id="CHEBI:17368"/>
        <dbReference type="ChEBI" id="CHEBI:17596"/>
        <dbReference type="ChEBI" id="CHEBI:43474"/>
        <dbReference type="ChEBI" id="CHEBI:57720"/>
        <dbReference type="EC" id="2.4.2.1"/>
    </reaction>
    <physiologicalReaction direction="left-to-right" evidence="1">
        <dbReference type="Rhea" id="RHEA:27647"/>
    </physiologicalReaction>
</comment>
<evidence type="ECO:0000313" key="11">
    <source>
        <dbReference type="EMBL" id="MCJ8500723.1"/>
    </source>
</evidence>
<evidence type="ECO:0000256" key="5">
    <source>
        <dbReference type="ARBA" id="ARBA00022801"/>
    </source>
</evidence>
<evidence type="ECO:0000256" key="1">
    <source>
        <dbReference type="ARBA" id="ARBA00000553"/>
    </source>
</evidence>
<dbReference type="InterPro" id="IPR038371">
    <property type="entry name" value="Cu_polyphenol_OxRdtase_sf"/>
</dbReference>
<dbReference type="EMBL" id="JALJRB010000008">
    <property type="protein sequence ID" value="MCJ8500723.1"/>
    <property type="molecule type" value="Genomic_DNA"/>
</dbReference>
<dbReference type="RefSeq" id="WP_246906001.1">
    <property type="nucleotide sequence ID" value="NZ_JALJRB010000008.1"/>
</dbReference>
<reference evidence="11" key="1">
    <citation type="submission" date="2022-04" db="EMBL/GenBank/DDBJ databases">
        <title>Desulfatitalea alkaliphila sp. nov., a novel anaerobic sulfate-reducing bacterium isolated from terrestrial mud volcano, Taman Peninsula, Russia.</title>
        <authorList>
            <person name="Khomyakova M.A."/>
            <person name="Merkel A.Y."/>
            <person name="Slobodkin A.I."/>
        </authorList>
    </citation>
    <scope>NUCLEOTIDE SEQUENCE</scope>
    <source>
        <strain evidence="11">M08but</strain>
    </source>
</reference>
<evidence type="ECO:0000256" key="7">
    <source>
        <dbReference type="ARBA" id="ARBA00047989"/>
    </source>
</evidence>
<dbReference type="GO" id="GO:0017061">
    <property type="term" value="F:S-methyl-5-thioadenosine phosphorylase activity"/>
    <property type="evidence" value="ECO:0007669"/>
    <property type="project" value="UniProtKB-EC"/>
</dbReference>
<dbReference type="Proteomes" id="UP001165427">
    <property type="component" value="Unassembled WGS sequence"/>
</dbReference>
<dbReference type="Pfam" id="PF02578">
    <property type="entry name" value="Cu-oxidase_4"/>
    <property type="match status" value="1"/>
</dbReference>